<name>H0E1N5_9ACTN</name>
<feature type="domain" description="Glycosyl transferase family 1" evidence="3">
    <location>
        <begin position="180"/>
        <end position="323"/>
    </location>
</feature>
<sequence>MAFDARDARDPQRRGWGRYAADLLDALRRRDDVAIGAHGGGGRLPELAWEQVGWPARLRADPPDLLHAPNCFLPLWRPCPGVVTVHDLAFEVHRDDFAPRTGWKYRTFTRRAVASAEAVICVSRATADDVCERYGTDPRRIHVVPNAPSLVSGPPLEGAPPAAGPDSWASGALAAILGDDAPPYLLAIGDLRAKKNLERLARAWKRSGLPHELVIVGAAGGAPGAEEALAERLGSLGAQLCGYVSDLDLDRLLRGADLLVHPSLFEGFGLVLLEAMARGVPVVCSDIPSLRETAGGAAELFDPTDVEDIARGLHDALARRERLAAAGLKRASSFSWDRTAERTLDVYRSVVP</sequence>
<dbReference type="Proteomes" id="UP000005143">
    <property type="component" value="Unassembled WGS sequence"/>
</dbReference>
<protein>
    <submittedName>
        <fullName evidence="5">Glycosyl transferase group 1</fullName>
    </submittedName>
</protein>
<dbReference type="Gene3D" id="3.40.50.2000">
    <property type="entry name" value="Glycogen Phosphorylase B"/>
    <property type="match status" value="2"/>
</dbReference>
<dbReference type="SUPFAM" id="SSF53756">
    <property type="entry name" value="UDP-Glycosyltransferase/glycogen phosphorylase"/>
    <property type="match status" value="1"/>
</dbReference>
<evidence type="ECO:0000256" key="1">
    <source>
        <dbReference type="ARBA" id="ARBA00022676"/>
    </source>
</evidence>
<evidence type="ECO:0000256" key="2">
    <source>
        <dbReference type="ARBA" id="ARBA00022679"/>
    </source>
</evidence>
<dbReference type="GO" id="GO:0016757">
    <property type="term" value="F:glycosyltransferase activity"/>
    <property type="evidence" value="ECO:0007669"/>
    <property type="project" value="UniProtKB-KW"/>
</dbReference>
<evidence type="ECO:0000259" key="3">
    <source>
        <dbReference type="Pfam" id="PF00534"/>
    </source>
</evidence>
<dbReference type="Pfam" id="PF13439">
    <property type="entry name" value="Glyco_transf_4"/>
    <property type="match status" value="1"/>
</dbReference>
<dbReference type="EMBL" id="AGUD01000027">
    <property type="protein sequence ID" value="EHN12409.1"/>
    <property type="molecule type" value="Genomic_DNA"/>
</dbReference>
<dbReference type="PANTHER" id="PTHR46401">
    <property type="entry name" value="GLYCOSYLTRANSFERASE WBBK-RELATED"/>
    <property type="match status" value="1"/>
</dbReference>
<proteinExistence type="predicted"/>
<dbReference type="PANTHER" id="PTHR46401:SF2">
    <property type="entry name" value="GLYCOSYLTRANSFERASE WBBK-RELATED"/>
    <property type="match status" value="1"/>
</dbReference>
<evidence type="ECO:0000313" key="6">
    <source>
        <dbReference type="Proteomes" id="UP000005143"/>
    </source>
</evidence>
<dbReference type="InterPro" id="IPR001296">
    <property type="entry name" value="Glyco_trans_1"/>
</dbReference>
<keyword evidence="2 5" id="KW-0808">Transferase</keyword>
<organism evidence="5 6">
    <name type="scientific">Patulibacter medicamentivorans</name>
    <dbReference type="NCBI Taxonomy" id="1097667"/>
    <lineage>
        <taxon>Bacteria</taxon>
        <taxon>Bacillati</taxon>
        <taxon>Actinomycetota</taxon>
        <taxon>Thermoleophilia</taxon>
        <taxon>Solirubrobacterales</taxon>
        <taxon>Patulibacteraceae</taxon>
        <taxon>Patulibacter</taxon>
    </lineage>
</organism>
<reference evidence="5 6" key="1">
    <citation type="journal article" date="2013" name="Biodegradation">
        <title>Quantitative proteomic analysis of ibuprofen-degrading Patulibacter sp. strain I11.</title>
        <authorList>
            <person name="Almeida B."/>
            <person name="Kjeldal H."/>
            <person name="Lolas I."/>
            <person name="Knudsen A.D."/>
            <person name="Carvalho G."/>
            <person name="Nielsen K.L."/>
            <person name="Barreto Crespo M.T."/>
            <person name="Stensballe A."/>
            <person name="Nielsen J.L."/>
        </authorList>
    </citation>
    <scope>NUCLEOTIDE SEQUENCE [LARGE SCALE GENOMIC DNA]</scope>
    <source>
        <strain evidence="5 6">I11</strain>
    </source>
</reference>
<accession>H0E1N5</accession>
<dbReference type="GO" id="GO:0009103">
    <property type="term" value="P:lipopolysaccharide biosynthetic process"/>
    <property type="evidence" value="ECO:0007669"/>
    <property type="project" value="TreeGrafter"/>
</dbReference>
<gene>
    <name evidence="5" type="ORF">PAI11_06970</name>
</gene>
<dbReference type="AlphaFoldDB" id="H0E1N5"/>
<dbReference type="InterPro" id="IPR028098">
    <property type="entry name" value="Glyco_trans_4-like_N"/>
</dbReference>
<dbReference type="Pfam" id="PF00534">
    <property type="entry name" value="Glycos_transf_1"/>
    <property type="match status" value="1"/>
</dbReference>
<keyword evidence="6" id="KW-1185">Reference proteome</keyword>
<evidence type="ECO:0000259" key="4">
    <source>
        <dbReference type="Pfam" id="PF13439"/>
    </source>
</evidence>
<dbReference type="CDD" id="cd03809">
    <property type="entry name" value="GT4_MtfB-like"/>
    <property type="match status" value="1"/>
</dbReference>
<keyword evidence="1" id="KW-0328">Glycosyltransferase</keyword>
<comment type="caution">
    <text evidence="5">The sequence shown here is derived from an EMBL/GenBank/DDBJ whole genome shotgun (WGS) entry which is preliminary data.</text>
</comment>
<evidence type="ECO:0000313" key="5">
    <source>
        <dbReference type="EMBL" id="EHN12409.1"/>
    </source>
</evidence>
<feature type="domain" description="Glycosyltransferase subfamily 4-like N-terminal" evidence="4">
    <location>
        <begin position="40"/>
        <end position="146"/>
    </location>
</feature>